<evidence type="ECO:0000256" key="8">
    <source>
        <dbReference type="ARBA" id="ARBA00022723"/>
    </source>
</evidence>
<dbReference type="GO" id="GO:0000287">
    <property type="term" value="F:magnesium ion binding"/>
    <property type="evidence" value="ECO:0007669"/>
    <property type="project" value="InterPro"/>
</dbReference>
<evidence type="ECO:0000256" key="11">
    <source>
        <dbReference type="ARBA" id="ARBA00023242"/>
    </source>
</evidence>
<dbReference type="FunFam" id="3.40.120.10:FF:000037">
    <property type="entry name" value="Pgm3p"/>
    <property type="match status" value="1"/>
</dbReference>
<dbReference type="SUPFAM" id="SSF55957">
    <property type="entry name" value="Phosphoglucomutase, C-terminal domain"/>
    <property type="match status" value="1"/>
</dbReference>
<name>A0A7H9AXK6_ZYGMR</name>
<dbReference type="GO" id="GO:0006166">
    <property type="term" value="P:purine ribonucleoside salvage"/>
    <property type="evidence" value="ECO:0007669"/>
    <property type="project" value="TreeGrafter"/>
</dbReference>
<dbReference type="InterPro" id="IPR005845">
    <property type="entry name" value="A-D-PHexomutase_a/b/a-II"/>
</dbReference>
<evidence type="ECO:0000256" key="7">
    <source>
        <dbReference type="ARBA" id="ARBA00022553"/>
    </source>
</evidence>
<comment type="subcellular location">
    <subcellularLocation>
        <location evidence="3">Cytoplasm</location>
    </subcellularLocation>
    <subcellularLocation>
        <location evidence="2">Nucleus</location>
    </subcellularLocation>
</comment>
<keyword evidence="10" id="KW-0413">Isomerase</keyword>
<evidence type="ECO:0000256" key="3">
    <source>
        <dbReference type="ARBA" id="ARBA00004496"/>
    </source>
</evidence>
<dbReference type="Pfam" id="PF02879">
    <property type="entry name" value="PGM_PMM_II"/>
    <property type="match status" value="1"/>
</dbReference>
<dbReference type="EMBL" id="CP058604">
    <property type="protein sequence ID" value="QLG70834.1"/>
    <property type="molecule type" value="Genomic_DNA"/>
</dbReference>
<dbReference type="OrthoDB" id="8300170at2759"/>
<keyword evidence="11" id="KW-0539">Nucleus</keyword>
<sequence length="628" mass="71139">MSTHGEIDYESIPQFLRPSCERWLSQDRNTATRSEIMNLICNRDWNELHNRFDARIAFGTAGLRARMEAGFSRMNTLVVIQATQGLALYVKRQFPDNLVAVVGHDHRHHSHEFAAVTAATFLEAGFKVYYLNDKNHFTHTPMVPFTVDQVEASVGVMITASHNPKMDNGYKVYYANGCQIIPPHDKGIAASIDENLNLWTNAWKSEEVIDSNLARGTFIYAQKEMTSKYVSKMCKSLVIEGTKSLLETAKPWFVYTAMHGVGGSIFSRIMGEILGLKSGRDYLEVEQQCKPDPDFPTVSFPNPEEKGALDLSIALADRNGISLVLANDPDADRFSAAVKKPETGKWQQLSGNQIGFLFAYYEFQCYEQKSTEFKKSHPLAMLSSTVSSQMIKRMAEIEGFYFEDTLTGFKWIGNRAISLVQEGYYIPFSFEEAIGYMFPQMEFDKDGISAAVVFLQAYKLWSSNSHKNPLDLLKQGYERYGFFKEYNGYFYVSKPEILIDLFAKVRQYRNMSGKCYPTEIGSEFDVISFRDLTLGFQSDTKDHKPTLPVDPSSQMITVAAKLRNSDDREQIRFTLRGSGTEPKLKVYIESCAQSESRALSLAKLASEVLQREWLIPGVGGLSKEFHRT</sequence>
<reference evidence="18 19" key="1">
    <citation type="submission" date="2020-07" db="EMBL/GenBank/DDBJ databases">
        <title>The yeast mating-type switching endonuclease HO is a domesticated member of an unorthodox homing genetic element family.</title>
        <authorList>
            <person name="Coughlan A.Y."/>
            <person name="Lombardi L."/>
            <person name="Braun-Galleani S."/>
            <person name="Martos A.R."/>
            <person name="Galeote V."/>
            <person name="Bigey F."/>
            <person name="Dequin S."/>
            <person name="Byrne K.P."/>
            <person name="Wolfe K.H."/>
        </authorList>
    </citation>
    <scope>NUCLEOTIDE SEQUENCE [LARGE SCALE GENOMIC DNA]</scope>
    <source>
        <strain evidence="18 19">NRRL Y-6702</strain>
    </source>
</reference>
<accession>A0A7H9AXK6</accession>
<dbReference type="CDD" id="cd05799">
    <property type="entry name" value="PGM2"/>
    <property type="match status" value="1"/>
</dbReference>
<organism evidence="18 19">
    <name type="scientific">Zygotorulaspora mrakii</name>
    <name type="common">Zygosaccharomyces mrakii</name>
    <dbReference type="NCBI Taxonomy" id="42260"/>
    <lineage>
        <taxon>Eukaryota</taxon>
        <taxon>Fungi</taxon>
        <taxon>Dikarya</taxon>
        <taxon>Ascomycota</taxon>
        <taxon>Saccharomycotina</taxon>
        <taxon>Saccharomycetes</taxon>
        <taxon>Saccharomycetales</taxon>
        <taxon>Saccharomycetaceae</taxon>
        <taxon>Zygotorulaspora</taxon>
    </lineage>
</organism>
<evidence type="ECO:0000259" key="16">
    <source>
        <dbReference type="Pfam" id="PF02879"/>
    </source>
</evidence>
<dbReference type="Gene3D" id="3.30.310.50">
    <property type="entry name" value="Alpha-D-phosphohexomutase, C-terminal domain"/>
    <property type="match status" value="1"/>
</dbReference>
<evidence type="ECO:0000313" key="18">
    <source>
        <dbReference type="EMBL" id="QLG70834.1"/>
    </source>
</evidence>
<feature type="domain" description="Alpha-D-phosphohexomutase alpha/beta/alpha" evidence="15">
    <location>
        <begin position="56"/>
        <end position="195"/>
    </location>
</feature>
<keyword evidence="6" id="KW-0313">Glucose metabolism</keyword>
<evidence type="ECO:0000256" key="4">
    <source>
        <dbReference type="ARBA" id="ARBA00010231"/>
    </source>
</evidence>
<keyword evidence="8" id="KW-0479">Metal-binding</keyword>
<proteinExistence type="inferred from homology"/>
<evidence type="ECO:0000256" key="10">
    <source>
        <dbReference type="ARBA" id="ARBA00023235"/>
    </source>
</evidence>
<keyword evidence="5" id="KW-0963">Cytoplasm</keyword>
<evidence type="ECO:0000256" key="14">
    <source>
        <dbReference type="ARBA" id="ARBA00066543"/>
    </source>
</evidence>
<dbReference type="InterPro" id="IPR005844">
    <property type="entry name" value="A-D-PHexomutase_a/b/a-I"/>
</dbReference>
<dbReference type="Pfam" id="PF02878">
    <property type="entry name" value="PGM_PMM_I"/>
    <property type="match status" value="1"/>
</dbReference>
<evidence type="ECO:0000259" key="15">
    <source>
        <dbReference type="Pfam" id="PF02878"/>
    </source>
</evidence>
<evidence type="ECO:0000256" key="13">
    <source>
        <dbReference type="ARBA" id="ARBA00051394"/>
    </source>
</evidence>
<comment type="cofactor">
    <cofactor evidence="1">
        <name>Mg(2+)</name>
        <dbReference type="ChEBI" id="CHEBI:18420"/>
    </cofactor>
</comment>
<dbReference type="PANTHER" id="PTHR45745:SF1">
    <property type="entry name" value="PHOSPHOGLUCOMUTASE 2B-RELATED"/>
    <property type="match status" value="1"/>
</dbReference>
<dbReference type="InterPro" id="IPR016066">
    <property type="entry name" value="A-D-PHexomutase_CS"/>
</dbReference>
<dbReference type="Proteomes" id="UP000509704">
    <property type="component" value="Chromosome 1"/>
</dbReference>
<dbReference type="GO" id="GO:0005634">
    <property type="term" value="C:nucleus"/>
    <property type="evidence" value="ECO:0007669"/>
    <property type="project" value="UniProtKB-SubCell"/>
</dbReference>
<dbReference type="SUPFAM" id="SSF53738">
    <property type="entry name" value="Phosphoglucomutase, first 3 domains"/>
    <property type="match status" value="3"/>
</dbReference>
<keyword evidence="19" id="KW-1185">Reference proteome</keyword>
<evidence type="ECO:0000256" key="12">
    <source>
        <dbReference type="ARBA" id="ARBA00023277"/>
    </source>
</evidence>
<dbReference type="PANTHER" id="PTHR45745">
    <property type="entry name" value="PHOSPHOMANNOMUTASE 45A"/>
    <property type="match status" value="1"/>
</dbReference>
<dbReference type="Pfam" id="PF02880">
    <property type="entry name" value="PGM_PMM_III"/>
    <property type="match status" value="1"/>
</dbReference>
<dbReference type="AlphaFoldDB" id="A0A7H9AXK6"/>
<comment type="similarity">
    <text evidence="4">Belongs to the phosphohexose mutase family.</text>
</comment>
<dbReference type="FunFam" id="3.40.120.10:FF:000035">
    <property type="entry name" value="Pgm3p"/>
    <property type="match status" value="1"/>
</dbReference>
<evidence type="ECO:0000313" key="19">
    <source>
        <dbReference type="Proteomes" id="UP000509704"/>
    </source>
</evidence>
<evidence type="ECO:0000259" key="17">
    <source>
        <dbReference type="Pfam" id="PF02880"/>
    </source>
</evidence>
<evidence type="ECO:0000256" key="9">
    <source>
        <dbReference type="ARBA" id="ARBA00022842"/>
    </source>
</evidence>
<dbReference type="EC" id="5.4.2.7" evidence="14"/>
<evidence type="ECO:0000256" key="5">
    <source>
        <dbReference type="ARBA" id="ARBA00022490"/>
    </source>
</evidence>
<dbReference type="GeneID" id="59234470"/>
<dbReference type="GO" id="GO:0005737">
    <property type="term" value="C:cytoplasm"/>
    <property type="evidence" value="ECO:0007669"/>
    <property type="project" value="UniProtKB-SubCell"/>
</dbReference>
<comment type="catalytic activity">
    <reaction evidence="13">
        <text>alpha-D-ribose 1-phosphate = D-ribose 5-phosphate</text>
        <dbReference type="Rhea" id="RHEA:18793"/>
        <dbReference type="ChEBI" id="CHEBI:57720"/>
        <dbReference type="ChEBI" id="CHEBI:78346"/>
        <dbReference type="EC" id="5.4.2.7"/>
    </reaction>
</comment>
<dbReference type="InterPro" id="IPR005846">
    <property type="entry name" value="A-D-PHexomutase_a/b/a-III"/>
</dbReference>
<evidence type="ECO:0000256" key="1">
    <source>
        <dbReference type="ARBA" id="ARBA00001946"/>
    </source>
</evidence>
<dbReference type="GO" id="GO:0008973">
    <property type="term" value="F:phosphopentomutase activity"/>
    <property type="evidence" value="ECO:0007669"/>
    <property type="project" value="UniProtKB-EC"/>
</dbReference>
<keyword evidence="9" id="KW-0460">Magnesium</keyword>
<dbReference type="PROSITE" id="PS00710">
    <property type="entry name" value="PGM_PMM"/>
    <property type="match status" value="1"/>
</dbReference>
<keyword evidence="7" id="KW-0597">Phosphoprotein</keyword>
<keyword evidence="12" id="KW-0119">Carbohydrate metabolism</keyword>
<dbReference type="InterPro" id="IPR036900">
    <property type="entry name" value="A-D-PHexomutase_C_sf"/>
</dbReference>
<protein>
    <recommendedName>
        <fullName evidence="14">phosphopentomutase</fullName>
        <ecNumber evidence="14">5.4.2.7</ecNumber>
    </recommendedName>
</protein>
<dbReference type="KEGG" id="zmk:HG535_0A07760"/>
<dbReference type="GO" id="GO:0006006">
    <property type="term" value="P:glucose metabolic process"/>
    <property type="evidence" value="ECO:0007669"/>
    <property type="project" value="UniProtKB-KW"/>
</dbReference>
<dbReference type="Gene3D" id="3.40.120.10">
    <property type="entry name" value="Alpha-D-Glucose-1,6-Bisphosphate, subunit A, domain 3"/>
    <property type="match status" value="3"/>
</dbReference>
<feature type="domain" description="Alpha-D-phosphohexomutase alpha/beta/alpha" evidence="16">
    <location>
        <begin position="243"/>
        <end position="337"/>
    </location>
</feature>
<gene>
    <name evidence="18" type="ORF">HG535_0A07760</name>
</gene>
<feature type="domain" description="Alpha-D-phosphohexomutase alpha/beta/alpha" evidence="17">
    <location>
        <begin position="351"/>
        <end position="480"/>
    </location>
</feature>
<dbReference type="RefSeq" id="XP_037142562.1">
    <property type="nucleotide sequence ID" value="XM_037286667.1"/>
</dbReference>
<evidence type="ECO:0000256" key="2">
    <source>
        <dbReference type="ARBA" id="ARBA00004123"/>
    </source>
</evidence>
<evidence type="ECO:0000256" key="6">
    <source>
        <dbReference type="ARBA" id="ARBA00022526"/>
    </source>
</evidence>
<dbReference type="InterPro" id="IPR016055">
    <property type="entry name" value="A-D-PHexomutase_a/b/a-I/II/III"/>
</dbReference>